<dbReference type="NCBIfam" id="TIGR00325">
    <property type="entry name" value="lpxC"/>
    <property type="match status" value="1"/>
</dbReference>
<dbReference type="GO" id="GO:0016746">
    <property type="term" value="F:acyltransferase activity"/>
    <property type="evidence" value="ECO:0007669"/>
    <property type="project" value="UniProtKB-KW"/>
</dbReference>
<keyword evidence="13" id="KW-0808">Transferase</keyword>
<keyword evidence="13" id="KW-0012">Acyltransferase</keyword>
<dbReference type="Gene3D" id="3.30.230.20">
    <property type="entry name" value="lpxc deacetylase, domain 1"/>
    <property type="match status" value="1"/>
</dbReference>
<evidence type="ECO:0000313" key="13">
    <source>
        <dbReference type="EMBL" id="BAQ45732.1"/>
    </source>
</evidence>
<dbReference type="PANTHER" id="PTHR33694">
    <property type="entry name" value="UDP-3-O-ACYL-N-ACETYLGLUCOSAMINE DEACETYLASE 1, MITOCHONDRIAL-RELATED"/>
    <property type="match status" value="1"/>
</dbReference>
<dbReference type="AlphaFoldDB" id="A0A0C6FFH0"/>
<evidence type="ECO:0000256" key="4">
    <source>
        <dbReference type="ARBA" id="ARBA00012745"/>
    </source>
</evidence>
<reference evidence="13 14" key="1">
    <citation type="journal article" date="2015" name="Genome Announc.">
        <title>Complete Genome Sequence of Methylobacterium aquaticum Strain 22A, Isolated from Racomitrium japonicum Moss.</title>
        <authorList>
            <person name="Tani A."/>
            <person name="Ogura Y."/>
            <person name="Hayashi T."/>
            <person name="Kimbara K."/>
        </authorList>
    </citation>
    <scope>NUCLEOTIDE SEQUENCE [LARGE SCALE GENOMIC DNA]</scope>
    <source>
        <strain evidence="13 14">MA-22A</strain>
    </source>
</reference>
<accession>A0A0C6FFH0</accession>
<dbReference type="EMBL" id="AP014704">
    <property type="protein sequence ID" value="BAQ45732.1"/>
    <property type="molecule type" value="Genomic_DNA"/>
</dbReference>
<evidence type="ECO:0000256" key="8">
    <source>
        <dbReference type="ARBA" id="ARBA00022801"/>
    </source>
</evidence>
<proteinExistence type="inferred from homology"/>
<keyword evidence="5 12" id="KW-0444">Lipid biosynthesis</keyword>
<dbReference type="InterPro" id="IPR004463">
    <property type="entry name" value="UDP-acyl_GlcNac_deAcase"/>
</dbReference>
<organism evidence="13 14">
    <name type="scientific">Methylobacterium aquaticum</name>
    <dbReference type="NCBI Taxonomy" id="270351"/>
    <lineage>
        <taxon>Bacteria</taxon>
        <taxon>Pseudomonadati</taxon>
        <taxon>Pseudomonadota</taxon>
        <taxon>Alphaproteobacteria</taxon>
        <taxon>Hyphomicrobiales</taxon>
        <taxon>Methylobacteriaceae</taxon>
        <taxon>Methylobacterium</taxon>
    </lineage>
</organism>
<keyword evidence="9 12" id="KW-0862">Zinc</keyword>
<dbReference type="GO" id="GO:0016020">
    <property type="term" value="C:membrane"/>
    <property type="evidence" value="ECO:0007669"/>
    <property type="project" value="GOC"/>
</dbReference>
<dbReference type="GO" id="GO:0046872">
    <property type="term" value="F:metal ion binding"/>
    <property type="evidence" value="ECO:0007669"/>
    <property type="project" value="UniProtKB-KW"/>
</dbReference>
<feature type="binding site" evidence="12">
    <location>
        <position position="245"/>
    </location>
    <ligand>
        <name>Zn(2+)</name>
        <dbReference type="ChEBI" id="CHEBI:29105"/>
    </ligand>
</feature>
<feature type="binding site" evidence="12">
    <location>
        <position position="241"/>
    </location>
    <ligand>
        <name>Zn(2+)</name>
        <dbReference type="ChEBI" id="CHEBI:29105"/>
    </ligand>
</feature>
<dbReference type="Pfam" id="PF03331">
    <property type="entry name" value="LpxC"/>
    <property type="match status" value="1"/>
</dbReference>
<evidence type="ECO:0000256" key="1">
    <source>
        <dbReference type="ARBA" id="ARBA00001947"/>
    </source>
</evidence>
<dbReference type="HAMAP" id="MF_00388">
    <property type="entry name" value="LpxC"/>
    <property type="match status" value="1"/>
</dbReference>
<dbReference type="UniPathway" id="UPA00359">
    <property type="reaction ID" value="UER00478"/>
</dbReference>
<feature type="active site" description="Proton donor" evidence="12">
    <location>
        <position position="268"/>
    </location>
</feature>
<keyword evidence="8 12" id="KW-0378">Hydrolase</keyword>
<dbReference type="RefSeq" id="WP_060847011.1">
    <property type="nucleotide sequence ID" value="NZ_AP014704.1"/>
</dbReference>
<evidence type="ECO:0000256" key="5">
    <source>
        <dbReference type="ARBA" id="ARBA00022516"/>
    </source>
</evidence>
<evidence type="ECO:0000256" key="10">
    <source>
        <dbReference type="ARBA" id="ARBA00023098"/>
    </source>
</evidence>
<comment type="similarity">
    <text evidence="12">Belongs to the LpxC family.</text>
</comment>
<sequence length="315" mass="33524">MKTSQQTTLRSAASLSGIGVHSGNPVSITLHPAEAHHGIAFLRTGLADDRDRLIQAHHAQVSATELCTVIGSRETGAVATIEHLMSALYGLGIDNCLVEIDGPEMPILDGSAAPFVAAIEAVGTASCGTPRRFIKVLKTVRTEKGRAYSELRPFERGFHLDVEIDFESPVIGRSRKALTLTPAAYRREIARARTFGMMRDVERYWKAGFALGASLENTVAVGDGGVVNPEGLRYPDEFVRHKILDAVGDLALAGLPILGAYQSFCGGHGLNVAVLTALFADRSNYAIVEGAAARREPAFAEFGVGLGAAVYAPEL</sequence>
<evidence type="ECO:0000256" key="3">
    <source>
        <dbReference type="ARBA" id="ARBA00005002"/>
    </source>
</evidence>
<gene>
    <name evidence="12 13" type="primary">lpxC</name>
    <name evidence="13" type="ORF">Maq22A_c12445</name>
</gene>
<keyword evidence="10 12" id="KW-0443">Lipid metabolism</keyword>
<comment type="pathway">
    <text evidence="3 12">Glycolipid biosynthesis; lipid IV(A) biosynthesis; lipid IV(A) from (3R)-3-hydroxytetradecanoyl-[acyl-carrier-protein] and UDP-N-acetyl-alpha-D-glucosamine: step 2/6.</text>
</comment>
<dbReference type="EC" id="3.5.1.108" evidence="4 12"/>
<evidence type="ECO:0000313" key="14">
    <source>
        <dbReference type="Proteomes" id="UP000061432"/>
    </source>
</evidence>
<dbReference type="GO" id="GO:0009245">
    <property type="term" value="P:lipid A biosynthetic process"/>
    <property type="evidence" value="ECO:0007669"/>
    <property type="project" value="UniProtKB-UniRule"/>
</dbReference>
<dbReference type="Proteomes" id="UP000061432">
    <property type="component" value="Chromosome"/>
</dbReference>
<comment type="function">
    <text evidence="2 12">Catalyzes the hydrolysis of UDP-3-O-myristoyl-N-acetylglucosamine to form UDP-3-O-myristoylglucosamine and acetate, the committed step in lipid A biosynthesis.</text>
</comment>
<dbReference type="SUPFAM" id="SSF54211">
    <property type="entry name" value="Ribosomal protein S5 domain 2-like"/>
    <property type="match status" value="2"/>
</dbReference>
<evidence type="ECO:0000256" key="7">
    <source>
        <dbReference type="ARBA" id="ARBA00022723"/>
    </source>
</evidence>
<evidence type="ECO:0000256" key="9">
    <source>
        <dbReference type="ARBA" id="ARBA00022833"/>
    </source>
</evidence>
<evidence type="ECO:0000256" key="11">
    <source>
        <dbReference type="ARBA" id="ARBA00024535"/>
    </source>
</evidence>
<evidence type="ECO:0000256" key="2">
    <source>
        <dbReference type="ARBA" id="ARBA00002923"/>
    </source>
</evidence>
<evidence type="ECO:0000256" key="12">
    <source>
        <dbReference type="HAMAP-Rule" id="MF_00388"/>
    </source>
</evidence>
<dbReference type="InterPro" id="IPR020568">
    <property type="entry name" value="Ribosomal_Su5_D2-typ_SF"/>
</dbReference>
<dbReference type="PANTHER" id="PTHR33694:SF1">
    <property type="entry name" value="UDP-3-O-ACYL-N-ACETYLGLUCOSAMINE DEACETYLASE 1, MITOCHONDRIAL-RELATED"/>
    <property type="match status" value="1"/>
</dbReference>
<comment type="catalytic activity">
    <reaction evidence="11 12">
        <text>a UDP-3-O-[(3R)-3-hydroxyacyl]-N-acetyl-alpha-D-glucosamine + H2O = a UDP-3-O-[(3R)-3-hydroxyacyl]-alpha-D-glucosamine + acetate</text>
        <dbReference type="Rhea" id="RHEA:67816"/>
        <dbReference type="ChEBI" id="CHEBI:15377"/>
        <dbReference type="ChEBI" id="CHEBI:30089"/>
        <dbReference type="ChEBI" id="CHEBI:137740"/>
        <dbReference type="ChEBI" id="CHEBI:173225"/>
        <dbReference type="EC" id="3.5.1.108"/>
    </reaction>
</comment>
<dbReference type="InterPro" id="IPR011334">
    <property type="entry name" value="UDP-acyl_GlcNac_deAcase_C"/>
</dbReference>
<protein>
    <recommendedName>
        <fullName evidence="4 12">UDP-3-O-acyl-N-acetylglucosamine deacetylase</fullName>
        <shortName evidence="12">UDP-3-O-acyl-GlcNAc deacetylase</shortName>
        <ecNumber evidence="4 12">3.5.1.108</ecNumber>
    </recommendedName>
    <alternativeName>
        <fullName evidence="12">UDP-3-O-[R-3-hydroxymyristoyl]-N-acetylglucosamine deacetylase</fullName>
    </alternativeName>
</protein>
<evidence type="ECO:0000256" key="6">
    <source>
        <dbReference type="ARBA" id="ARBA00022556"/>
    </source>
</evidence>
<dbReference type="InterPro" id="IPR015870">
    <property type="entry name" value="UDP-acyl_N-AcGlcN_deAcase_N"/>
</dbReference>
<feature type="binding site" evidence="12">
    <location>
        <position position="83"/>
    </location>
    <ligand>
        <name>Zn(2+)</name>
        <dbReference type="ChEBI" id="CHEBI:29105"/>
    </ligand>
</feature>
<dbReference type="STRING" id="270351.Maq22A_c12445"/>
<dbReference type="GO" id="GO:0103117">
    <property type="term" value="F:UDP-3-O-acyl-N-acetylglucosamine deacetylase activity"/>
    <property type="evidence" value="ECO:0007669"/>
    <property type="project" value="UniProtKB-UniRule"/>
</dbReference>
<dbReference type="OrthoDB" id="9802746at2"/>
<keyword evidence="6 12" id="KW-0441">Lipid A biosynthesis</keyword>
<name>A0A0C6FFH0_9HYPH</name>
<keyword evidence="7 12" id="KW-0479">Metal-binding</keyword>
<dbReference type="KEGG" id="maqu:Maq22A_c12445"/>
<comment type="cofactor">
    <cofactor evidence="1 12">
        <name>Zn(2+)</name>
        <dbReference type="ChEBI" id="CHEBI:29105"/>
    </cofactor>
</comment>
<dbReference type="Gene3D" id="3.30.1700.10">
    <property type="entry name" value="lpxc deacetylase, domain 2"/>
    <property type="match status" value="1"/>
</dbReference>
<reference evidence="14" key="2">
    <citation type="submission" date="2015-01" db="EMBL/GenBank/DDBJ databases">
        <title>Complete genome sequence of Methylobacterium aquaticum strain 22A.</title>
        <authorList>
            <person name="Tani A."/>
            <person name="Ogura Y."/>
            <person name="Hayashi T."/>
        </authorList>
    </citation>
    <scope>NUCLEOTIDE SEQUENCE [LARGE SCALE GENOMIC DNA]</scope>
    <source>
        <strain evidence="14">MA-22A</strain>
    </source>
</reference>
<dbReference type="PATRIC" id="fig|270351.10.peg.2407"/>